<dbReference type="Proteomes" id="UP000054099">
    <property type="component" value="Unassembled WGS sequence"/>
</dbReference>
<keyword evidence="8 14" id="KW-0963">Cytoplasm</keyword>
<keyword evidence="19" id="KW-1185">Reference proteome</keyword>
<evidence type="ECO:0000256" key="2">
    <source>
        <dbReference type="ARBA" id="ARBA00001946"/>
    </source>
</evidence>
<dbReference type="HAMAP" id="MF_00052_B">
    <property type="entry name" value="RNase_HII_B"/>
    <property type="match status" value="1"/>
</dbReference>
<evidence type="ECO:0000256" key="13">
    <source>
        <dbReference type="ARBA" id="ARBA00023211"/>
    </source>
</evidence>
<evidence type="ECO:0000256" key="12">
    <source>
        <dbReference type="ARBA" id="ARBA00022801"/>
    </source>
</evidence>
<accession>A0A0V8JDE9</accession>
<proteinExistence type="inferred from homology"/>
<dbReference type="GO" id="GO:0030145">
    <property type="term" value="F:manganese ion binding"/>
    <property type="evidence" value="ECO:0007669"/>
    <property type="project" value="UniProtKB-UniRule"/>
</dbReference>
<dbReference type="InterPro" id="IPR012337">
    <property type="entry name" value="RNaseH-like_sf"/>
</dbReference>
<dbReference type="Gene3D" id="3.30.420.10">
    <property type="entry name" value="Ribonuclease H-like superfamily/Ribonuclease H"/>
    <property type="match status" value="1"/>
</dbReference>
<feature type="binding site" evidence="14 15">
    <location>
        <position position="173"/>
    </location>
    <ligand>
        <name>a divalent metal cation</name>
        <dbReference type="ChEBI" id="CHEBI:60240"/>
    </ligand>
</feature>
<keyword evidence="13 14" id="KW-0464">Manganese</keyword>
<keyword evidence="12 14" id="KW-0378">Hydrolase</keyword>
<evidence type="ECO:0000256" key="15">
    <source>
        <dbReference type="PROSITE-ProRule" id="PRU01319"/>
    </source>
</evidence>
<dbReference type="InterPro" id="IPR001352">
    <property type="entry name" value="RNase_HII/HIII"/>
</dbReference>
<evidence type="ECO:0000256" key="7">
    <source>
        <dbReference type="ARBA" id="ARBA00019179"/>
    </source>
</evidence>
<gene>
    <name evidence="14" type="primary">rnhB</name>
    <name evidence="18" type="ORF">AS030_05900</name>
</gene>
<comment type="caution">
    <text evidence="18">The sequence shown here is derived from an EMBL/GenBank/DDBJ whole genome shotgun (WGS) entry which is preliminary data.</text>
</comment>
<sequence>MMKLTIKQIENKLLELKDSGERLQEFLEELGKDGRAGVQRIISRHEKELKSARLLKEKYEEMLIFEREWTNQGKSLIAGIDEVGRGPLAGPVVAAAVILAPGTYIPGINDSKMLSEQRREELYEKILNQAVAVGLGLVSAPEIDRINIYQASKKAMVKAVRALKKEPDHLLIDAMELPLPITQSKIIKGDAKSVSIAAASIVAKVTRDRYMKELHGKYPQYLFHKNMGYGTKDHLQALDEHGPVEEHRRSFSPVQQGTLL</sequence>
<evidence type="ECO:0000256" key="10">
    <source>
        <dbReference type="ARBA" id="ARBA00022723"/>
    </source>
</evidence>
<dbReference type="AlphaFoldDB" id="A0A0V8JDE9"/>
<dbReference type="NCBIfam" id="NF000594">
    <property type="entry name" value="PRK00015.1-1"/>
    <property type="match status" value="1"/>
</dbReference>
<comment type="cofactor">
    <cofactor evidence="14 15">
        <name>Mn(2+)</name>
        <dbReference type="ChEBI" id="CHEBI:29035"/>
    </cofactor>
    <cofactor evidence="14 15">
        <name>Mg(2+)</name>
        <dbReference type="ChEBI" id="CHEBI:18420"/>
    </cofactor>
    <text evidence="14 15">Manganese or magnesium. Binds 1 divalent metal ion per monomer in the absence of substrate. May bind a second metal ion after substrate binding.</text>
</comment>
<evidence type="ECO:0000259" key="17">
    <source>
        <dbReference type="PROSITE" id="PS51975"/>
    </source>
</evidence>
<dbReference type="GO" id="GO:0003723">
    <property type="term" value="F:RNA binding"/>
    <property type="evidence" value="ECO:0007669"/>
    <property type="project" value="UniProtKB-UniRule"/>
</dbReference>
<evidence type="ECO:0000256" key="3">
    <source>
        <dbReference type="ARBA" id="ARBA00004065"/>
    </source>
</evidence>
<dbReference type="PANTHER" id="PTHR10954">
    <property type="entry name" value="RIBONUCLEASE H2 SUBUNIT A"/>
    <property type="match status" value="1"/>
</dbReference>
<feature type="binding site" evidence="14 15">
    <location>
        <position position="81"/>
    </location>
    <ligand>
        <name>a divalent metal cation</name>
        <dbReference type="ChEBI" id="CHEBI:60240"/>
    </ligand>
</feature>
<dbReference type="RefSeq" id="WP_061969400.1">
    <property type="nucleotide sequence ID" value="NZ_FMAV01000001.1"/>
</dbReference>
<keyword evidence="10 14" id="KW-0479">Metal-binding</keyword>
<evidence type="ECO:0000256" key="5">
    <source>
        <dbReference type="ARBA" id="ARBA00007383"/>
    </source>
</evidence>
<comment type="catalytic activity">
    <reaction evidence="1 14 15 16">
        <text>Endonucleolytic cleavage to 5'-phosphomonoester.</text>
        <dbReference type="EC" id="3.1.26.4"/>
    </reaction>
</comment>
<dbReference type="GO" id="GO:0004523">
    <property type="term" value="F:RNA-DNA hybrid ribonuclease activity"/>
    <property type="evidence" value="ECO:0007669"/>
    <property type="project" value="UniProtKB-UniRule"/>
</dbReference>
<dbReference type="InterPro" id="IPR036397">
    <property type="entry name" value="RNaseH_sf"/>
</dbReference>
<dbReference type="GO" id="GO:0043137">
    <property type="term" value="P:DNA replication, removal of RNA primer"/>
    <property type="evidence" value="ECO:0007669"/>
    <property type="project" value="TreeGrafter"/>
</dbReference>
<dbReference type="EC" id="3.1.26.4" evidence="6 14"/>
<evidence type="ECO:0000256" key="4">
    <source>
        <dbReference type="ARBA" id="ARBA00004496"/>
    </source>
</evidence>
<comment type="subcellular location">
    <subcellularLocation>
        <location evidence="4 14">Cytoplasm</location>
    </subcellularLocation>
</comment>
<evidence type="ECO:0000256" key="6">
    <source>
        <dbReference type="ARBA" id="ARBA00012180"/>
    </source>
</evidence>
<dbReference type="InterPro" id="IPR024567">
    <property type="entry name" value="RNase_HII/HIII_dom"/>
</dbReference>
<evidence type="ECO:0000256" key="8">
    <source>
        <dbReference type="ARBA" id="ARBA00022490"/>
    </source>
</evidence>
<protein>
    <recommendedName>
        <fullName evidence="7 14">Ribonuclease HII</fullName>
        <shortName evidence="14">RNase HII</shortName>
        <ecNumber evidence="6 14">3.1.26.4</ecNumber>
    </recommendedName>
</protein>
<evidence type="ECO:0000256" key="16">
    <source>
        <dbReference type="RuleBase" id="RU003515"/>
    </source>
</evidence>
<dbReference type="EMBL" id="LNQN01000001">
    <property type="protein sequence ID" value="KSU85054.1"/>
    <property type="molecule type" value="Genomic_DNA"/>
</dbReference>
<dbReference type="SUPFAM" id="SSF53098">
    <property type="entry name" value="Ribonuclease H-like"/>
    <property type="match status" value="1"/>
</dbReference>
<comment type="cofactor">
    <cofactor evidence="2">
        <name>Mg(2+)</name>
        <dbReference type="ChEBI" id="CHEBI:18420"/>
    </cofactor>
</comment>
<keyword evidence="9 14" id="KW-0540">Nuclease</keyword>
<evidence type="ECO:0000256" key="9">
    <source>
        <dbReference type="ARBA" id="ARBA00022722"/>
    </source>
</evidence>
<evidence type="ECO:0000256" key="1">
    <source>
        <dbReference type="ARBA" id="ARBA00000077"/>
    </source>
</evidence>
<dbReference type="Pfam" id="PF01351">
    <property type="entry name" value="RNase_HII"/>
    <property type="match status" value="1"/>
</dbReference>
<feature type="binding site" evidence="14 15">
    <location>
        <position position="82"/>
    </location>
    <ligand>
        <name>a divalent metal cation</name>
        <dbReference type="ChEBI" id="CHEBI:60240"/>
    </ligand>
</feature>
<evidence type="ECO:0000313" key="19">
    <source>
        <dbReference type="Proteomes" id="UP000054099"/>
    </source>
</evidence>
<keyword evidence="11 14" id="KW-0255">Endonuclease</keyword>
<evidence type="ECO:0000256" key="14">
    <source>
        <dbReference type="HAMAP-Rule" id="MF_00052"/>
    </source>
</evidence>
<name>A0A0V8JDE9_9BACL</name>
<feature type="domain" description="RNase H type-2" evidence="17">
    <location>
        <begin position="75"/>
        <end position="260"/>
    </location>
</feature>
<dbReference type="OrthoDB" id="9803420at2"/>
<reference evidence="18 19" key="1">
    <citation type="journal article" date="2014" name="Antonie Van Leeuwenhoek">
        <title>Fictibacillus enclensis sp. nov., isolated from marine sediment.</title>
        <authorList>
            <person name="Dastager S.G."/>
            <person name="Mawlankar R."/>
            <person name="Srinivasan K."/>
            <person name="Tang S.K."/>
            <person name="Lee J.C."/>
            <person name="Ramana V.V."/>
            <person name="Shouche Y.S."/>
        </authorList>
    </citation>
    <scope>NUCLEOTIDE SEQUENCE [LARGE SCALE GENOMIC DNA]</scope>
    <source>
        <strain evidence="18 19">NIO-1003</strain>
    </source>
</reference>
<dbReference type="GO" id="GO:0032299">
    <property type="term" value="C:ribonuclease H2 complex"/>
    <property type="evidence" value="ECO:0007669"/>
    <property type="project" value="TreeGrafter"/>
</dbReference>
<dbReference type="InterPro" id="IPR022898">
    <property type="entry name" value="RNase_HII"/>
</dbReference>
<dbReference type="GO" id="GO:0005737">
    <property type="term" value="C:cytoplasm"/>
    <property type="evidence" value="ECO:0007669"/>
    <property type="project" value="UniProtKB-SubCell"/>
</dbReference>
<organism evidence="18 19">
    <name type="scientific">Fictibacillus enclensis</name>
    <dbReference type="NCBI Taxonomy" id="1017270"/>
    <lineage>
        <taxon>Bacteria</taxon>
        <taxon>Bacillati</taxon>
        <taxon>Bacillota</taxon>
        <taxon>Bacilli</taxon>
        <taxon>Bacillales</taxon>
        <taxon>Fictibacillaceae</taxon>
        <taxon>Fictibacillus</taxon>
    </lineage>
</organism>
<dbReference type="CDD" id="cd07182">
    <property type="entry name" value="RNase_HII_bacteria_HII_like"/>
    <property type="match status" value="1"/>
</dbReference>
<comment type="function">
    <text evidence="3 14 16">Endonuclease that specifically degrades the RNA of RNA-DNA hybrids.</text>
</comment>
<dbReference type="GO" id="GO:0006298">
    <property type="term" value="P:mismatch repair"/>
    <property type="evidence" value="ECO:0007669"/>
    <property type="project" value="TreeGrafter"/>
</dbReference>
<evidence type="ECO:0000256" key="11">
    <source>
        <dbReference type="ARBA" id="ARBA00022759"/>
    </source>
</evidence>
<dbReference type="PANTHER" id="PTHR10954:SF18">
    <property type="entry name" value="RIBONUCLEASE HII"/>
    <property type="match status" value="1"/>
</dbReference>
<dbReference type="NCBIfam" id="NF000595">
    <property type="entry name" value="PRK00015.1-3"/>
    <property type="match status" value="1"/>
</dbReference>
<evidence type="ECO:0000313" key="18">
    <source>
        <dbReference type="EMBL" id="KSU85054.1"/>
    </source>
</evidence>
<dbReference type="PROSITE" id="PS51975">
    <property type="entry name" value="RNASE_H_2"/>
    <property type="match status" value="1"/>
</dbReference>
<comment type="similarity">
    <text evidence="5 14 16">Belongs to the RNase HII family.</text>
</comment>
<dbReference type="FunFam" id="3.30.420.10:FF:000006">
    <property type="entry name" value="Ribonuclease HII"/>
    <property type="match status" value="1"/>
</dbReference>